<sequence length="161" mass="16742">MVQEAFAADSNGCAAGFRSLAAVWTSSSTLPGAKFAYQFGDAGRRLRWCTCARASRSASTTSLRGLSLVASPQEFVIGFVGGIQALAASYAPGAGTTSRPVSSPGAITEQQPHNALSQEDVLARQHVMGSVQRRGRVPDDGQVGRDASASSCCSSRDDSRL</sequence>
<keyword evidence="3" id="KW-1185">Reference proteome</keyword>
<proteinExistence type="predicted"/>
<gene>
    <name evidence="2" type="ORF">EXE59_13125</name>
</gene>
<feature type="compositionally biased region" description="Polar residues" evidence="1">
    <location>
        <begin position="108"/>
        <end position="117"/>
    </location>
</feature>
<evidence type="ECO:0000256" key="1">
    <source>
        <dbReference type="SAM" id="MobiDB-lite"/>
    </source>
</evidence>
<organism evidence="2 3">
    <name type="scientific">Nocardioides eburneiflavus</name>
    <dbReference type="NCBI Taxonomy" id="2518372"/>
    <lineage>
        <taxon>Bacteria</taxon>
        <taxon>Bacillati</taxon>
        <taxon>Actinomycetota</taxon>
        <taxon>Actinomycetes</taxon>
        <taxon>Propionibacteriales</taxon>
        <taxon>Nocardioidaceae</taxon>
        <taxon>Nocardioides</taxon>
    </lineage>
</organism>
<evidence type="ECO:0000313" key="3">
    <source>
        <dbReference type="Proteomes" id="UP000297496"/>
    </source>
</evidence>
<feature type="compositionally biased region" description="Low complexity" evidence="1">
    <location>
        <begin position="145"/>
        <end position="154"/>
    </location>
</feature>
<protein>
    <submittedName>
        <fullName evidence="2">Uncharacterized protein</fullName>
    </submittedName>
</protein>
<comment type="caution">
    <text evidence="2">The sequence shown here is derived from an EMBL/GenBank/DDBJ whole genome shotgun (WGS) entry which is preliminary data.</text>
</comment>
<evidence type="ECO:0000313" key="2">
    <source>
        <dbReference type="EMBL" id="TGN64795.1"/>
    </source>
</evidence>
<reference evidence="2 3" key="1">
    <citation type="submission" date="2019-04" db="EMBL/GenBank/DDBJ databases">
        <title>Three New Species of Nocardioides, Nocardioides euryhalodurans sp. nov., Nocardioides seonyuensis sp. nov. and Nocardioides eburneoflavus sp. nov. Isolated from Soil.</title>
        <authorList>
            <person name="Roh S.G."/>
            <person name="Lee C."/>
            <person name="Kim M.-K."/>
            <person name="Kim S.B."/>
        </authorList>
    </citation>
    <scope>NUCLEOTIDE SEQUENCE [LARGE SCALE GENOMIC DNA]</scope>
    <source>
        <strain evidence="2 3">MMS17-SY213</strain>
    </source>
</reference>
<accession>A0A4Z1CF93</accession>
<dbReference type="EMBL" id="SRRO01000001">
    <property type="protein sequence ID" value="TGN64795.1"/>
    <property type="molecule type" value="Genomic_DNA"/>
</dbReference>
<dbReference type="AlphaFoldDB" id="A0A4Z1CF93"/>
<feature type="region of interest" description="Disordered" evidence="1">
    <location>
        <begin position="94"/>
        <end position="161"/>
    </location>
</feature>
<dbReference type="Proteomes" id="UP000297496">
    <property type="component" value="Unassembled WGS sequence"/>
</dbReference>
<name>A0A4Z1CF93_9ACTN</name>
<dbReference type="RefSeq" id="WP_135839303.1">
    <property type="nucleotide sequence ID" value="NZ_SRRO01000001.1"/>
</dbReference>